<keyword evidence="2" id="KW-1185">Reference proteome</keyword>
<accession>S5YZU9</accession>
<sequence>MNKPGLNGQTFTAYFMQNRIHHMIAQIRSRGIGDLGGIALFIQCVDKLTNWQCREICRWPAFDNRFILYFYPAVIGPSVLTIDRHSLWSNFGAPGGEAK</sequence>
<evidence type="ECO:0000313" key="1">
    <source>
        <dbReference type="EMBL" id="AGT32234.1"/>
    </source>
</evidence>
<dbReference type="HOGENOM" id="CLU_2316274_0_0_9"/>
<protein>
    <submittedName>
        <fullName evidence="1">Uncharacterized protein</fullName>
    </submittedName>
</protein>
<dbReference type="EMBL" id="CP006254">
    <property type="protein sequence ID" value="AGT32234.1"/>
    <property type="molecule type" value="Genomic_DNA"/>
</dbReference>
<dbReference type="Proteomes" id="UP000015500">
    <property type="component" value="Chromosome"/>
</dbReference>
<gene>
    <name evidence="1" type="ORF">M493_09865</name>
</gene>
<proteinExistence type="predicted"/>
<dbReference type="AlphaFoldDB" id="S5YZU9"/>
<reference evidence="1 2" key="1">
    <citation type="journal article" date="2014" name="Genome Announc.">
        <title>Complete Genome Sequence of the Thermophilic Polychlorinated Biphenyl Degrader Geobacillus sp. Strain JF8 (NBRC 109937).</title>
        <authorList>
            <person name="Shintani M."/>
            <person name="Ohtsubo Y."/>
            <person name="Fukuda K."/>
            <person name="Hosoyama A."/>
            <person name="Ohji S."/>
            <person name="Yamazoe A."/>
            <person name="Fujita N."/>
            <person name="Nagata Y."/>
            <person name="Tsuda M."/>
            <person name="Hatta T."/>
            <person name="Kimbara K."/>
        </authorList>
    </citation>
    <scope>NUCLEOTIDE SEQUENCE [LARGE SCALE GENOMIC DNA]</scope>
    <source>
        <strain evidence="1 2">JF8</strain>
    </source>
</reference>
<evidence type="ECO:0000313" key="2">
    <source>
        <dbReference type="Proteomes" id="UP000015500"/>
    </source>
</evidence>
<dbReference type="KEGG" id="gjf:M493_09865"/>
<name>S5YZU9_GEOG3</name>
<organism evidence="1 2">
    <name type="scientific">Geobacillus genomosp. 3</name>
    <dbReference type="NCBI Taxonomy" id="1921421"/>
    <lineage>
        <taxon>Bacteria</taxon>
        <taxon>Bacillati</taxon>
        <taxon>Bacillota</taxon>
        <taxon>Bacilli</taxon>
        <taxon>Bacillales</taxon>
        <taxon>Anoxybacillaceae</taxon>
        <taxon>Geobacillus</taxon>
    </lineage>
</organism>